<sequence>MAPKGKVGTKGKKQIYDENKETLSFYLRIILGATVLYAAITVGIFYHSTTFWSWATLIFSCVIYALAYRSMRGMAQPTFSEDGSLVDGGIDLNMEQGMAEHLKDVVLLTAIVQVLSCFSLYIWYFWLLAPGRAFYLLWVNILGPWFSSDSSSADAPQEQNEKRQRRQERRQMKRF</sequence>
<evidence type="ECO:0000256" key="10">
    <source>
        <dbReference type="SAM" id="Phobius"/>
    </source>
</evidence>
<proteinExistence type="inferred from homology"/>
<evidence type="ECO:0000256" key="3">
    <source>
        <dbReference type="ARBA" id="ARBA00009950"/>
    </source>
</evidence>
<feature type="transmembrane region" description="Helical" evidence="10">
    <location>
        <begin position="25"/>
        <end position="45"/>
    </location>
</feature>
<accession>A0AAV7AL27</accession>
<dbReference type="GO" id="GO:0005773">
    <property type="term" value="C:vacuole"/>
    <property type="evidence" value="ECO:0007669"/>
    <property type="project" value="GOC"/>
</dbReference>
<evidence type="ECO:0000313" key="11">
    <source>
        <dbReference type="EMBL" id="KAG8562189.1"/>
    </source>
</evidence>
<keyword evidence="5 10" id="KW-0812">Transmembrane</keyword>
<evidence type="ECO:0000256" key="6">
    <source>
        <dbReference type="ARBA" id="ARBA00022824"/>
    </source>
</evidence>
<organism evidence="11 12">
    <name type="scientific">Engystomops pustulosus</name>
    <name type="common">Tungara frog</name>
    <name type="synonym">Physalaemus pustulosus</name>
    <dbReference type="NCBI Taxonomy" id="76066"/>
    <lineage>
        <taxon>Eukaryota</taxon>
        <taxon>Metazoa</taxon>
        <taxon>Chordata</taxon>
        <taxon>Craniata</taxon>
        <taxon>Vertebrata</taxon>
        <taxon>Euteleostomi</taxon>
        <taxon>Amphibia</taxon>
        <taxon>Batrachia</taxon>
        <taxon>Anura</taxon>
        <taxon>Neobatrachia</taxon>
        <taxon>Hyloidea</taxon>
        <taxon>Leptodactylidae</taxon>
        <taxon>Leiuperinae</taxon>
        <taxon>Engystomops</taxon>
    </lineage>
</organism>
<evidence type="ECO:0000256" key="8">
    <source>
        <dbReference type="ARBA" id="ARBA00023136"/>
    </source>
</evidence>
<comment type="caution">
    <text evidence="11">The sequence shown here is derived from an EMBL/GenBank/DDBJ whole genome shotgun (WGS) entry which is preliminary data.</text>
</comment>
<comment type="similarity">
    <text evidence="3">Belongs to the TMEM208 family.</text>
</comment>
<evidence type="ECO:0000256" key="5">
    <source>
        <dbReference type="ARBA" id="ARBA00022692"/>
    </source>
</evidence>
<dbReference type="GO" id="GO:0005789">
    <property type="term" value="C:endoplasmic reticulum membrane"/>
    <property type="evidence" value="ECO:0007669"/>
    <property type="project" value="UniProtKB-SubCell"/>
</dbReference>
<comment type="function">
    <text evidence="1">May function as a negative regulator of endoplasmic reticulum-stress induced autophagy.</text>
</comment>
<dbReference type="EMBL" id="WNYA01000007">
    <property type="protein sequence ID" value="KAG8562189.1"/>
    <property type="molecule type" value="Genomic_DNA"/>
</dbReference>
<evidence type="ECO:0000256" key="9">
    <source>
        <dbReference type="SAM" id="MobiDB-lite"/>
    </source>
</evidence>
<gene>
    <name evidence="11" type="ORF">GDO81_015614</name>
</gene>
<dbReference type="AlphaFoldDB" id="A0AAV7AL27"/>
<keyword evidence="7 10" id="KW-1133">Transmembrane helix</keyword>
<dbReference type="Proteomes" id="UP000824782">
    <property type="component" value="Unassembled WGS sequence"/>
</dbReference>
<dbReference type="Pfam" id="PF05620">
    <property type="entry name" value="TMEM208_SND2"/>
    <property type="match status" value="1"/>
</dbReference>
<name>A0AAV7AL27_ENGPU</name>
<feature type="transmembrane region" description="Helical" evidence="10">
    <location>
        <begin position="105"/>
        <end position="126"/>
    </location>
</feature>
<evidence type="ECO:0000256" key="2">
    <source>
        <dbReference type="ARBA" id="ARBA00004477"/>
    </source>
</evidence>
<keyword evidence="8 10" id="KW-0472">Membrane</keyword>
<reference evidence="11" key="1">
    <citation type="thesis" date="2020" institute="ProQuest LLC" country="789 East Eisenhower Parkway, Ann Arbor, MI, USA">
        <title>Comparative Genomics and Chromosome Evolution.</title>
        <authorList>
            <person name="Mudd A.B."/>
        </authorList>
    </citation>
    <scope>NUCLEOTIDE SEQUENCE</scope>
    <source>
        <strain evidence="11">237g6f4</strain>
        <tissue evidence="11">Blood</tissue>
    </source>
</reference>
<dbReference type="InterPro" id="IPR008506">
    <property type="entry name" value="SND2/TMEM208"/>
</dbReference>
<feature type="transmembrane region" description="Helical" evidence="10">
    <location>
        <begin position="51"/>
        <end position="68"/>
    </location>
</feature>
<evidence type="ECO:0000313" key="12">
    <source>
        <dbReference type="Proteomes" id="UP000824782"/>
    </source>
</evidence>
<feature type="region of interest" description="Disordered" evidence="9">
    <location>
        <begin position="149"/>
        <end position="175"/>
    </location>
</feature>
<dbReference type="GO" id="GO:0006624">
    <property type="term" value="P:vacuolar protein processing"/>
    <property type="evidence" value="ECO:0007669"/>
    <property type="project" value="TreeGrafter"/>
</dbReference>
<dbReference type="PANTHER" id="PTHR13505">
    <property type="entry name" value="TRANSMEMBRANE PROTEIN 208"/>
    <property type="match status" value="1"/>
</dbReference>
<keyword evidence="6" id="KW-0256">Endoplasmic reticulum</keyword>
<evidence type="ECO:0000256" key="4">
    <source>
        <dbReference type="ARBA" id="ARBA00015033"/>
    </source>
</evidence>
<dbReference type="PANTHER" id="PTHR13505:SF7">
    <property type="entry name" value="TRANSMEMBRANE PROTEIN 208"/>
    <property type="match status" value="1"/>
</dbReference>
<evidence type="ECO:0000256" key="7">
    <source>
        <dbReference type="ARBA" id="ARBA00022989"/>
    </source>
</evidence>
<comment type="subcellular location">
    <subcellularLocation>
        <location evidence="2">Endoplasmic reticulum membrane</location>
        <topology evidence="2">Multi-pass membrane protein</topology>
    </subcellularLocation>
</comment>
<evidence type="ECO:0000256" key="1">
    <source>
        <dbReference type="ARBA" id="ARBA00003220"/>
    </source>
</evidence>
<protein>
    <recommendedName>
        <fullName evidence="4">Transmembrane protein 208</fullName>
    </recommendedName>
</protein>
<keyword evidence="12" id="KW-1185">Reference proteome</keyword>
<feature type="compositionally biased region" description="Basic residues" evidence="9">
    <location>
        <begin position="163"/>
        <end position="175"/>
    </location>
</feature>